<accession>A0AAU0UQT4</accession>
<dbReference type="EMBL" id="CP121694">
    <property type="protein sequence ID" value="WRO21538.1"/>
    <property type="molecule type" value="Genomic_DNA"/>
</dbReference>
<name>A0AAU0UQT4_9FIRM</name>
<dbReference type="Proteomes" id="UP001329915">
    <property type="component" value="Chromosome"/>
</dbReference>
<keyword evidence="2" id="KW-1185">Reference proteome</keyword>
<reference evidence="1 2" key="1">
    <citation type="submission" date="2023-04" db="EMBL/GenBank/DDBJ databases">
        <authorList>
            <person name="Hsu D."/>
        </authorList>
    </citation>
    <scope>NUCLEOTIDE SEQUENCE [LARGE SCALE GENOMIC DNA]</scope>
    <source>
        <strain evidence="1 2">MK1</strain>
    </source>
</reference>
<proteinExistence type="predicted"/>
<sequence length="29" mass="3356">MKSKIAQLIRMKRSPVAVLWSDEKPDNTL</sequence>
<evidence type="ECO:0000313" key="2">
    <source>
        <dbReference type="Proteomes" id="UP001329915"/>
    </source>
</evidence>
<dbReference type="AlphaFoldDB" id="A0AAU0UQT4"/>
<gene>
    <name evidence="1" type="ORF">MFMK1_001348</name>
</gene>
<protein>
    <submittedName>
        <fullName evidence="1">DUF169 domain-containing protein</fullName>
    </submittedName>
</protein>
<organism evidence="1 2">
    <name type="scientific">Metallumcola ferriviriculae</name>
    <dbReference type="NCBI Taxonomy" id="3039180"/>
    <lineage>
        <taxon>Bacteria</taxon>
        <taxon>Bacillati</taxon>
        <taxon>Bacillota</taxon>
        <taxon>Clostridia</taxon>
        <taxon>Neomoorellales</taxon>
        <taxon>Desulfitibacteraceae</taxon>
        <taxon>Metallumcola</taxon>
    </lineage>
</organism>
<evidence type="ECO:0000313" key="1">
    <source>
        <dbReference type="EMBL" id="WRO21538.1"/>
    </source>
</evidence>
<dbReference type="KEGG" id="dbc:MFMK1_001348"/>